<name>A0ABW7SV97_9ACTN</name>
<reference evidence="1 2" key="1">
    <citation type="submission" date="2024-10" db="EMBL/GenBank/DDBJ databases">
        <title>The Natural Products Discovery Center: Release of the First 8490 Sequenced Strains for Exploring Actinobacteria Biosynthetic Diversity.</title>
        <authorList>
            <person name="Kalkreuter E."/>
            <person name="Kautsar S.A."/>
            <person name="Yang D."/>
            <person name="Bader C.D."/>
            <person name="Teijaro C.N."/>
            <person name="Fluegel L."/>
            <person name="Davis C.M."/>
            <person name="Simpson J.R."/>
            <person name="Lauterbach L."/>
            <person name="Steele A.D."/>
            <person name="Gui C."/>
            <person name="Meng S."/>
            <person name="Li G."/>
            <person name="Viehrig K."/>
            <person name="Ye F."/>
            <person name="Su P."/>
            <person name="Kiefer A.F."/>
            <person name="Nichols A."/>
            <person name="Cepeda A.J."/>
            <person name="Yan W."/>
            <person name="Fan B."/>
            <person name="Jiang Y."/>
            <person name="Adhikari A."/>
            <person name="Zheng C.-J."/>
            <person name="Schuster L."/>
            <person name="Cowan T.M."/>
            <person name="Smanski M.J."/>
            <person name="Chevrette M.G."/>
            <person name="De Carvalho L.P.S."/>
            <person name="Shen B."/>
        </authorList>
    </citation>
    <scope>NUCLEOTIDE SEQUENCE [LARGE SCALE GENOMIC DNA]</scope>
    <source>
        <strain evidence="1 2">NPDC021253</strain>
    </source>
</reference>
<evidence type="ECO:0000313" key="1">
    <source>
        <dbReference type="EMBL" id="MFI0796602.1"/>
    </source>
</evidence>
<comment type="caution">
    <text evidence="1">The sequence shown here is derived from an EMBL/GenBank/DDBJ whole genome shotgun (WGS) entry which is preliminary data.</text>
</comment>
<proteinExistence type="predicted"/>
<dbReference type="EMBL" id="JBIRPU010000030">
    <property type="protein sequence ID" value="MFI0796602.1"/>
    <property type="molecule type" value="Genomic_DNA"/>
</dbReference>
<accession>A0ABW7SV97</accession>
<organism evidence="1 2">
    <name type="scientific">Micromonospora rubida</name>
    <dbReference type="NCBI Taxonomy" id="2697657"/>
    <lineage>
        <taxon>Bacteria</taxon>
        <taxon>Bacillati</taxon>
        <taxon>Actinomycetota</taxon>
        <taxon>Actinomycetes</taxon>
        <taxon>Micromonosporales</taxon>
        <taxon>Micromonosporaceae</taxon>
        <taxon>Micromonospora</taxon>
    </lineage>
</organism>
<evidence type="ECO:0008006" key="3">
    <source>
        <dbReference type="Google" id="ProtNLM"/>
    </source>
</evidence>
<dbReference type="RefSeq" id="WP_396684882.1">
    <property type="nucleotide sequence ID" value="NZ_JBIRPU010000030.1"/>
</dbReference>
<dbReference type="SUPFAM" id="SSF52402">
    <property type="entry name" value="Adenine nucleotide alpha hydrolases-like"/>
    <property type="match status" value="1"/>
</dbReference>
<evidence type="ECO:0000313" key="2">
    <source>
        <dbReference type="Proteomes" id="UP001611075"/>
    </source>
</evidence>
<sequence length="255" mass="28856">MPTQAPSPRPANRNPEEHLHVVQYSGGIGSWAAAQHGTNRLVLLFADVLTEDPDLYRWLHDSSAQLGVPITRVADGRTPWQLFHDVRYLGNSRIAPCTVTLKIRPCRRWLDAHADPASTTLYIGLDASTRDRRRAPAIATGWHPWTTRFPLLDPPHLTKQELLDSARQLGLRPPRLYDLGLPHNNCGGACVRAGKHHWARLLDVLPDHYTAAEAAETQLREQLGDVTILTEQRHRQRHRLPLTELRHRLTTGHQP</sequence>
<gene>
    <name evidence="1" type="ORF">ACH4OY_28540</name>
</gene>
<protein>
    <recommendedName>
        <fullName evidence="3">Phosphoadenosine phosphosulphate reductase domain-containing protein</fullName>
    </recommendedName>
</protein>
<dbReference type="Gene3D" id="3.40.50.620">
    <property type="entry name" value="HUPs"/>
    <property type="match status" value="1"/>
</dbReference>
<dbReference type="InterPro" id="IPR014729">
    <property type="entry name" value="Rossmann-like_a/b/a_fold"/>
</dbReference>
<keyword evidence="2" id="KW-1185">Reference proteome</keyword>
<dbReference type="Proteomes" id="UP001611075">
    <property type="component" value="Unassembled WGS sequence"/>
</dbReference>